<feature type="non-terminal residue" evidence="1">
    <location>
        <position position="1"/>
    </location>
</feature>
<keyword evidence="2" id="KW-1185">Reference proteome</keyword>
<evidence type="ECO:0000313" key="2">
    <source>
        <dbReference type="Proteomes" id="UP001303115"/>
    </source>
</evidence>
<comment type="caution">
    <text evidence="1">The sequence shown here is derived from an EMBL/GenBank/DDBJ whole genome shotgun (WGS) entry which is preliminary data.</text>
</comment>
<dbReference type="EMBL" id="MU855016">
    <property type="protein sequence ID" value="KAK4031188.1"/>
    <property type="molecule type" value="Genomic_DNA"/>
</dbReference>
<dbReference type="AlphaFoldDB" id="A0AAN6P3Q6"/>
<evidence type="ECO:0000313" key="1">
    <source>
        <dbReference type="EMBL" id="KAK4031188.1"/>
    </source>
</evidence>
<reference evidence="2" key="1">
    <citation type="journal article" date="2023" name="Mol. Phylogenet. Evol.">
        <title>Genome-scale phylogeny and comparative genomics of the fungal order Sordariales.</title>
        <authorList>
            <person name="Hensen N."/>
            <person name="Bonometti L."/>
            <person name="Westerberg I."/>
            <person name="Brannstrom I.O."/>
            <person name="Guillou S."/>
            <person name="Cros-Aarteil S."/>
            <person name="Calhoun S."/>
            <person name="Haridas S."/>
            <person name="Kuo A."/>
            <person name="Mondo S."/>
            <person name="Pangilinan J."/>
            <person name="Riley R."/>
            <person name="LaButti K."/>
            <person name="Andreopoulos B."/>
            <person name="Lipzen A."/>
            <person name="Chen C."/>
            <person name="Yan M."/>
            <person name="Daum C."/>
            <person name="Ng V."/>
            <person name="Clum A."/>
            <person name="Steindorff A."/>
            <person name="Ohm R.A."/>
            <person name="Martin F."/>
            <person name="Silar P."/>
            <person name="Natvig D.O."/>
            <person name="Lalanne C."/>
            <person name="Gautier V."/>
            <person name="Ament-Velasquez S.L."/>
            <person name="Kruys A."/>
            <person name="Hutchinson M.I."/>
            <person name="Powell A.J."/>
            <person name="Barry K."/>
            <person name="Miller A.N."/>
            <person name="Grigoriev I.V."/>
            <person name="Debuchy R."/>
            <person name="Gladieux P."/>
            <person name="Hiltunen Thoren M."/>
            <person name="Johannesson H."/>
        </authorList>
    </citation>
    <scope>NUCLEOTIDE SEQUENCE [LARGE SCALE GENOMIC DNA]</scope>
    <source>
        <strain evidence="2">CBS 284.82</strain>
    </source>
</reference>
<sequence>ILSSNVTLRVRSTFHDNAPTPSLPSGSMYNVAKEVLEEAMCGANTTSGNTALLRAWLRLTRQWG</sequence>
<dbReference type="Proteomes" id="UP001303115">
    <property type="component" value="Unassembled WGS sequence"/>
</dbReference>
<protein>
    <submittedName>
        <fullName evidence="1">Uncharacterized protein</fullName>
    </submittedName>
</protein>
<name>A0AAN6P3Q6_9PEZI</name>
<accession>A0AAN6P3Q6</accession>
<proteinExistence type="predicted"/>
<gene>
    <name evidence="1" type="ORF">C8A01DRAFT_42327</name>
</gene>
<organism evidence="1 2">
    <name type="scientific">Parachaetomium inaequale</name>
    <dbReference type="NCBI Taxonomy" id="2588326"/>
    <lineage>
        <taxon>Eukaryota</taxon>
        <taxon>Fungi</taxon>
        <taxon>Dikarya</taxon>
        <taxon>Ascomycota</taxon>
        <taxon>Pezizomycotina</taxon>
        <taxon>Sordariomycetes</taxon>
        <taxon>Sordariomycetidae</taxon>
        <taxon>Sordariales</taxon>
        <taxon>Chaetomiaceae</taxon>
        <taxon>Parachaetomium</taxon>
    </lineage>
</organism>